<proteinExistence type="predicted"/>
<dbReference type="OMA" id="ITKQCKQ"/>
<feature type="signal peptide" evidence="1">
    <location>
        <begin position="1"/>
        <end position="16"/>
    </location>
</feature>
<accession>A0A1W2WEW2</accession>
<sequence>MKFGIVFGFCVCVVSASIVKRQAEIEGSAVAPILSCYTGKNTNYTESQCPDNEQMCMTTLQLNNGVTEITKQCKQPEACTRHESENSLQCNGFEALTNEVSTCHFCCIGDLCNTLNTITELKAAYDILSQINVTEATQT</sequence>
<reference evidence="2" key="3">
    <citation type="submission" date="2025-08" db="UniProtKB">
        <authorList>
            <consortium name="Ensembl"/>
        </authorList>
    </citation>
    <scope>IDENTIFICATION</scope>
</reference>
<accession>H2XU87</accession>
<name>H2XU87_CIOIN</name>
<dbReference type="AlphaFoldDB" id="H2XU87"/>
<dbReference type="OrthoDB" id="6145273at2759"/>
<dbReference type="HOGENOM" id="CLU_1844400_0_0_1"/>
<dbReference type="Ensembl" id="ENSCINT00000036262.1">
    <property type="protein sequence ID" value="ENSCINP00000033221.1"/>
    <property type="gene ID" value="ENSCING00000021950.1"/>
</dbReference>
<organism evidence="2 3">
    <name type="scientific">Ciona intestinalis</name>
    <name type="common">Transparent sea squirt</name>
    <name type="synonym">Ascidia intestinalis</name>
    <dbReference type="NCBI Taxonomy" id="7719"/>
    <lineage>
        <taxon>Eukaryota</taxon>
        <taxon>Metazoa</taxon>
        <taxon>Chordata</taxon>
        <taxon>Tunicata</taxon>
        <taxon>Ascidiacea</taxon>
        <taxon>Phlebobranchia</taxon>
        <taxon>Cionidae</taxon>
        <taxon>Ciona</taxon>
    </lineage>
</organism>
<dbReference type="InterPro" id="IPR045860">
    <property type="entry name" value="Snake_toxin-like_sf"/>
</dbReference>
<dbReference type="GeneID" id="100178918"/>
<evidence type="ECO:0000313" key="2">
    <source>
        <dbReference type="Ensembl" id="ENSCINP00000033221.1"/>
    </source>
</evidence>
<dbReference type="InParanoid" id="H2XU87"/>
<evidence type="ECO:0000313" key="3">
    <source>
        <dbReference type="Proteomes" id="UP000008144"/>
    </source>
</evidence>
<dbReference type="Proteomes" id="UP000008144">
    <property type="component" value="Chromosome 7"/>
</dbReference>
<keyword evidence="3" id="KW-1185">Reference proteome</keyword>
<reference evidence="3" key="1">
    <citation type="journal article" date="2002" name="Science">
        <title>The draft genome of Ciona intestinalis: insights into chordate and vertebrate origins.</title>
        <authorList>
            <person name="Dehal P."/>
            <person name="Satou Y."/>
            <person name="Campbell R.K."/>
            <person name="Chapman J."/>
            <person name="Degnan B."/>
            <person name="De Tomaso A."/>
            <person name="Davidson B."/>
            <person name="Di Gregorio A."/>
            <person name="Gelpke M."/>
            <person name="Goodstein D.M."/>
            <person name="Harafuji N."/>
            <person name="Hastings K.E."/>
            <person name="Ho I."/>
            <person name="Hotta K."/>
            <person name="Huang W."/>
            <person name="Kawashima T."/>
            <person name="Lemaire P."/>
            <person name="Martinez D."/>
            <person name="Meinertzhagen I.A."/>
            <person name="Necula S."/>
            <person name="Nonaka M."/>
            <person name="Putnam N."/>
            <person name="Rash S."/>
            <person name="Saiga H."/>
            <person name="Satake M."/>
            <person name="Terry A."/>
            <person name="Yamada L."/>
            <person name="Wang H.G."/>
            <person name="Awazu S."/>
            <person name="Azumi K."/>
            <person name="Boore J."/>
            <person name="Branno M."/>
            <person name="Chin-Bow S."/>
            <person name="DeSantis R."/>
            <person name="Doyle S."/>
            <person name="Francino P."/>
            <person name="Keys D.N."/>
            <person name="Haga S."/>
            <person name="Hayashi H."/>
            <person name="Hino K."/>
            <person name="Imai K.S."/>
            <person name="Inaba K."/>
            <person name="Kano S."/>
            <person name="Kobayashi K."/>
            <person name="Kobayashi M."/>
            <person name="Lee B.I."/>
            <person name="Makabe K.W."/>
            <person name="Manohar C."/>
            <person name="Matassi G."/>
            <person name="Medina M."/>
            <person name="Mochizuki Y."/>
            <person name="Mount S."/>
            <person name="Morishita T."/>
            <person name="Miura S."/>
            <person name="Nakayama A."/>
            <person name="Nishizaka S."/>
            <person name="Nomoto H."/>
            <person name="Ohta F."/>
            <person name="Oishi K."/>
            <person name="Rigoutsos I."/>
            <person name="Sano M."/>
            <person name="Sasaki A."/>
            <person name="Sasakura Y."/>
            <person name="Shoguchi E."/>
            <person name="Shin-i T."/>
            <person name="Spagnuolo A."/>
            <person name="Stainier D."/>
            <person name="Suzuki M.M."/>
            <person name="Tassy O."/>
            <person name="Takatori N."/>
            <person name="Tokuoka M."/>
            <person name="Yagi K."/>
            <person name="Yoshizaki F."/>
            <person name="Wada S."/>
            <person name="Zhang C."/>
            <person name="Hyatt P.D."/>
            <person name="Larimer F."/>
            <person name="Detter C."/>
            <person name="Doggett N."/>
            <person name="Glavina T."/>
            <person name="Hawkins T."/>
            <person name="Richardson P."/>
            <person name="Lucas S."/>
            <person name="Kohara Y."/>
            <person name="Levine M."/>
            <person name="Satoh N."/>
            <person name="Rokhsar D.S."/>
        </authorList>
    </citation>
    <scope>NUCLEOTIDE SEQUENCE [LARGE SCALE GENOMIC DNA]</scope>
</reference>
<keyword evidence="1" id="KW-0732">Signal</keyword>
<protein>
    <submittedName>
        <fullName evidence="2">Uncharacterized LOC100178918</fullName>
    </submittedName>
</protein>
<dbReference type="RefSeq" id="XP_002129966.1">
    <property type="nucleotide sequence ID" value="XM_002129930.3"/>
</dbReference>
<reference evidence="2" key="2">
    <citation type="journal article" date="2008" name="Genome Biol.">
        <title>Improved genome assembly and evidence-based global gene model set for the chordate Ciona intestinalis: new insight into intron and operon populations.</title>
        <authorList>
            <person name="Satou Y."/>
            <person name="Mineta K."/>
            <person name="Ogasawara M."/>
            <person name="Sasakura Y."/>
            <person name="Shoguchi E."/>
            <person name="Ueno K."/>
            <person name="Yamada L."/>
            <person name="Matsumoto J."/>
            <person name="Wasserscheid J."/>
            <person name="Dewar K."/>
            <person name="Wiley G.B."/>
            <person name="Macmil S.L."/>
            <person name="Roe B.A."/>
            <person name="Zeller R.W."/>
            <person name="Hastings K.E."/>
            <person name="Lemaire P."/>
            <person name="Lindquist E."/>
            <person name="Endo T."/>
            <person name="Hotta K."/>
            <person name="Inaba K."/>
        </authorList>
    </citation>
    <scope>NUCLEOTIDE SEQUENCE [LARGE SCALE GENOMIC DNA]</scope>
    <source>
        <strain evidence="2">wild type</strain>
    </source>
</reference>
<reference evidence="2" key="4">
    <citation type="submission" date="2025-09" db="UniProtKB">
        <authorList>
            <consortium name="Ensembl"/>
        </authorList>
    </citation>
    <scope>IDENTIFICATION</scope>
</reference>
<dbReference type="EMBL" id="EAAA01002412">
    <property type="status" value="NOT_ANNOTATED_CDS"/>
    <property type="molecule type" value="Genomic_DNA"/>
</dbReference>
<gene>
    <name evidence="2" type="primary">LOC100178918</name>
</gene>
<dbReference type="KEGG" id="cin:100178918"/>
<feature type="chain" id="PRO_5014093557" evidence="1">
    <location>
        <begin position="17"/>
        <end position="139"/>
    </location>
</feature>
<evidence type="ECO:0000256" key="1">
    <source>
        <dbReference type="SAM" id="SignalP"/>
    </source>
</evidence>
<dbReference type="SUPFAM" id="SSF57302">
    <property type="entry name" value="Snake toxin-like"/>
    <property type="match status" value="1"/>
</dbReference>
<dbReference type="GeneTree" id="ENSGT01150000290738"/>